<dbReference type="AlphaFoldDB" id="A0A7W8P558"/>
<proteinExistence type="predicted"/>
<dbReference type="EMBL" id="JACHDE010000027">
    <property type="protein sequence ID" value="MBB5405119.1"/>
    <property type="molecule type" value="Genomic_DNA"/>
</dbReference>
<accession>A0A7W8P558</accession>
<dbReference type="RefSeq" id="WP_184228664.1">
    <property type="nucleotide sequence ID" value="NZ_JACHDE010000027.1"/>
</dbReference>
<evidence type="ECO:0000313" key="1">
    <source>
        <dbReference type="EMBL" id="MBB5405119.1"/>
    </source>
</evidence>
<name>A0A7W8P558_9BURK</name>
<gene>
    <name evidence="1" type="ORF">HDG41_007215</name>
</gene>
<comment type="caution">
    <text evidence="1">The sequence shown here is derived from an EMBL/GenBank/DDBJ whole genome shotgun (WGS) entry which is preliminary data.</text>
</comment>
<protein>
    <submittedName>
        <fullName evidence="1">Uncharacterized protein</fullName>
    </submittedName>
</protein>
<evidence type="ECO:0000313" key="2">
    <source>
        <dbReference type="Proteomes" id="UP000592820"/>
    </source>
</evidence>
<sequence length="142" mass="16178">MPEPRRVWRWRSGFANPERLIIVEPIDLRDHTHDSDSQRACRPSPKREMSATRRLCGIDVCIRATCTRTRKPGPPEHSNTLRIVSPGPSIHYVHLPSPYGELIEMSRGSACSPTVPSRQWGAANQLFYPKPLSYENARHLRG</sequence>
<dbReference type="Proteomes" id="UP000592820">
    <property type="component" value="Unassembled WGS sequence"/>
</dbReference>
<organism evidence="1 2">
    <name type="scientific">Paraburkholderia youngii</name>
    <dbReference type="NCBI Taxonomy" id="2782701"/>
    <lineage>
        <taxon>Bacteria</taxon>
        <taxon>Pseudomonadati</taxon>
        <taxon>Pseudomonadota</taxon>
        <taxon>Betaproteobacteria</taxon>
        <taxon>Burkholderiales</taxon>
        <taxon>Burkholderiaceae</taxon>
        <taxon>Paraburkholderia</taxon>
    </lineage>
</organism>
<reference evidence="1 2" key="1">
    <citation type="submission" date="2020-08" db="EMBL/GenBank/DDBJ databases">
        <title>Genomic Encyclopedia of Type Strains, Phase IV (KMG-V): Genome sequencing to study the core and pangenomes of soil and plant-associated prokaryotes.</title>
        <authorList>
            <person name="Whitman W."/>
        </authorList>
    </citation>
    <scope>NUCLEOTIDE SEQUENCE [LARGE SCALE GENOMIC DNA]</scope>
    <source>
        <strain evidence="1 2">JPY162</strain>
    </source>
</reference>